<feature type="transmembrane region" description="Helical" evidence="1">
    <location>
        <begin position="17"/>
        <end position="38"/>
    </location>
</feature>
<dbReference type="Proteomes" id="UP000280434">
    <property type="component" value="Unassembled WGS sequence"/>
</dbReference>
<keyword evidence="1" id="KW-1133">Transmembrane helix</keyword>
<dbReference type="EMBL" id="RBZV01000002">
    <property type="protein sequence ID" value="RKP50939.1"/>
    <property type="molecule type" value="Genomic_DNA"/>
</dbReference>
<keyword evidence="1" id="KW-0812">Transmembrane</keyword>
<dbReference type="RefSeq" id="WP_121277023.1">
    <property type="nucleotide sequence ID" value="NZ_RBZV01000002.1"/>
</dbReference>
<evidence type="ECO:0000256" key="1">
    <source>
        <dbReference type="SAM" id="Phobius"/>
    </source>
</evidence>
<protein>
    <recommendedName>
        <fullName evidence="4">Pilus assembly protein</fullName>
    </recommendedName>
</protein>
<keyword evidence="3" id="KW-1185">Reference proteome</keyword>
<keyword evidence="1" id="KW-0472">Membrane</keyword>
<reference evidence="2 3" key="1">
    <citation type="submission" date="2018-10" db="EMBL/GenBank/DDBJ databases">
        <title>Paraburkholderia sp. 7MK8-2, isolated from soil.</title>
        <authorList>
            <person name="Gao Z.-H."/>
            <person name="Qiu L.-H."/>
        </authorList>
    </citation>
    <scope>NUCLEOTIDE SEQUENCE [LARGE SCALE GENOMIC DNA]</scope>
    <source>
        <strain evidence="2 3">7MK8-2</strain>
    </source>
</reference>
<accession>A0A494XS70</accession>
<evidence type="ECO:0000313" key="2">
    <source>
        <dbReference type="EMBL" id="RKP50939.1"/>
    </source>
</evidence>
<sequence length="147" mass="15028">MRHGAIRSAPGSSLLEVLIALALLAVTMLGALAGQWWASGGERLAGQRAHAVAIAASVAEAMHGPVAPALARWQARAAASLPNADVFVSDEAQGISQAIVRWAMPRSSEGNEAMVGQPAGLACPHSAMRSGHACVAVPFVPPAPLER</sequence>
<evidence type="ECO:0000313" key="3">
    <source>
        <dbReference type="Proteomes" id="UP000280434"/>
    </source>
</evidence>
<proteinExistence type="predicted"/>
<gene>
    <name evidence="2" type="ORF">D7S89_07725</name>
</gene>
<dbReference type="AlphaFoldDB" id="A0A494XS70"/>
<comment type="caution">
    <text evidence="2">The sequence shown here is derived from an EMBL/GenBank/DDBJ whole genome shotgun (WGS) entry which is preliminary data.</text>
</comment>
<name>A0A494XS70_9BURK</name>
<organism evidence="2 3">
    <name type="scientific">Trinickia fusca</name>
    <dbReference type="NCBI Taxonomy" id="2419777"/>
    <lineage>
        <taxon>Bacteria</taxon>
        <taxon>Pseudomonadati</taxon>
        <taxon>Pseudomonadota</taxon>
        <taxon>Betaproteobacteria</taxon>
        <taxon>Burkholderiales</taxon>
        <taxon>Burkholderiaceae</taxon>
        <taxon>Trinickia</taxon>
    </lineage>
</organism>
<evidence type="ECO:0008006" key="4">
    <source>
        <dbReference type="Google" id="ProtNLM"/>
    </source>
</evidence>